<dbReference type="Proteomes" id="UP000001055">
    <property type="component" value="Unassembled WGS sequence"/>
</dbReference>
<proteinExistence type="predicted"/>
<organism evidence="1 2">
    <name type="scientific">Phaeosphaeria nodorum (strain SN15 / ATCC MYA-4574 / FGSC 10173)</name>
    <name type="common">Glume blotch fungus</name>
    <name type="synonym">Parastagonospora nodorum</name>
    <dbReference type="NCBI Taxonomy" id="321614"/>
    <lineage>
        <taxon>Eukaryota</taxon>
        <taxon>Fungi</taxon>
        <taxon>Dikarya</taxon>
        <taxon>Ascomycota</taxon>
        <taxon>Pezizomycotina</taxon>
        <taxon>Dothideomycetes</taxon>
        <taxon>Pleosporomycetidae</taxon>
        <taxon>Pleosporales</taxon>
        <taxon>Pleosporineae</taxon>
        <taxon>Phaeosphaeriaceae</taxon>
        <taxon>Parastagonospora</taxon>
    </lineage>
</organism>
<dbReference type="EMBL" id="CH445349">
    <property type="protein sequence ID" value="EAT79500.1"/>
    <property type="molecule type" value="Genomic_DNA"/>
</dbReference>
<reference evidence="2" key="1">
    <citation type="journal article" date="2007" name="Plant Cell">
        <title>Dothideomycete-plant interactions illuminated by genome sequencing and EST analysis of the wheat pathogen Stagonospora nodorum.</title>
        <authorList>
            <person name="Hane J.K."/>
            <person name="Lowe R.G."/>
            <person name="Solomon P.S."/>
            <person name="Tan K.C."/>
            <person name="Schoch C.L."/>
            <person name="Spatafora J.W."/>
            <person name="Crous P.W."/>
            <person name="Kodira C."/>
            <person name="Birren B.W."/>
            <person name="Galagan J.E."/>
            <person name="Torriani S.F."/>
            <person name="McDonald B.A."/>
            <person name="Oliver R.P."/>
        </authorList>
    </citation>
    <scope>NUCLEOTIDE SEQUENCE [LARGE SCALE GENOMIC DNA]</scope>
    <source>
        <strain evidence="2">SN15 / ATCC MYA-4574 / FGSC 10173</strain>
    </source>
</reference>
<dbReference type="AlphaFoldDB" id="Q0U4Z1"/>
<dbReference type="GeneID" id="5980300"/>
<protein>
    <submittedName>
        <fullName evidence="1">Uncharacterized protein</fullName>
    </submittedName>
</protein>
<dbReference type="RefSeq" id="XP_001803385.1">
    <property type="nucleotide sequence ID" value="XM_001803333.1"/>
</dbReference>
<dbReference type="KEGG" id="pno:SNOG_13173"/>
<sequence>MTMFSGQRRSCAQSLLTPSTGVMSFTNQLTTMTELHHPNCAKDTELVVELSLVSRQLVQGTCEPSLLFSTSDTSYNQIVILLKNEGRDHSHQHRSIGECIASKARGSSRLSTLHRFSRDVLAATAKFTNQGTK</sequence>
<dbReference type="InParanoid" id="Q0U4Z1"/>
<evidence type="ECO:0000313" key="1">
    <source>
        <dbReference type="EMBL" id="EAT79500.1"/>
    </source>
</evidence>
<name>Q0U4Z1_PHANO</name>
<accession>Q0U4Z1</accession>
<gene>
    <name evidence="1" type="ORF">SNOG_13173</name>
</gene>
<evidence type="ECO:0000313" key="2">
    <source>
        <dbReference type="Proteomes" id="UP000001055"/>
    </source>
</evidence>